<keyword evidence="1" id="KW-0479">Metal-binding</keyword>
<dbReference type="RefSeq" id="WP_311823673.1">
    <property type="nucleotide sequence ID" value="NZ_JARPYF010000019.1"/>
</dbReference>
<feature type="coiled-coil region" evidence="2">
    <location>
        <begin position="267"/>
        <end position="294"/>
    </location>
</feature>
<comment type="caution">
    <text evidence="4">The sequence shown here is derived from an EMBL/GenBank/DDBJ whole genome shotgun (WGS) entry which is preliminary data.</text>
</comment>
<keyword evidence="5" id="KW-1185">Reference proteome</keyword>
<reference evidence="4 5" key="1">
    <citation type="submission" date="2023-03" db="EMBL/GenBank/DDBJ databases">
        <authorList>
            <person name="Shen W."/>
            <person name="Cai J."/>
        </authorList>
    </citation>
    <scope>NUCLEOTIDE SEQUENCE [LARGE SCALE GENOMIC DNA]</scope>
    <source>
        <strain evidence="4 5">D6-4</strain>
    </source>
</reference>
<sequence length="546" mass="63896">MVDWQSLFEPRILERGLNYYQRGHVAELIEEDGVISAIVTGSEDYEVELDFNEEDNLGLYCECPYAAELNTCKHMAAVCFAWEDGAKQAAPAFSKSELEESVAATDEATLRAFLLEILQKDQGLAQRFMGKSQKSGTDGNAADPYLQVNQIVNRYTDYSGFINYDRAFGFASDLSEFLDTVAQQLIAEERYHEAFELTNTVFQTIGEVEIDDSNGEIGFLGNECYEIWQQILSLVDSDMKQKMFAWFSRQLDELEHDFLLEIIQQVIAEEFQEFDFAEQKLRRVEEMLEEVDKQEDFGRDYSLAFWGTMKAELLDQLGKPEEEIEAFYRSMWDNSEIRQSYIQRCINQQNISRAIEVLKESIVLDKEYRGVVGEYSTQLKDLYLELGDKKSYVKQLYRLIYEDDPGSLEIFIELKQLYPADEWLPIRENIFKQLAGEVELDDLYVEEQRYDLLMAEVEKSYLLYKTQSYLPILKDRYPERLLEKYKKEIRSMLYESSSRKKYRGIVYLMQDMKKIPDGKKVLAEFVQELRATYPRRPALLEELECV</sequence>
<keyword evidence="1" id="KW-0862">Zinc</keyword>
<dbReference type="InterPro" id="IPR007527">
    <property type="entry name" value="Znf_SWIM"/>
</dbReference>
<feature type="domain" description="SWIM-type" evidence="3">
    <location>
        <begin position="45"/>
        <end position="83"/>
    </location>
</feature>
<accession>A0ABU3F7E3</accession>
<evidence type="ECO:0000256" key="1">
    <source>
        <dbReference type="PROSITE-ProRule" id="PRU00325"/>
    </source>
</evidence>
<keyword evidence="2" id="KW-0175">Coiled coil</keyword>
<evidence type="ECO:0000259" key="3">
    <source>
        <dbReference type="PROSITE" id="PS50966"/>
    </source>
</evidence>
<gene>
    <name evidence="4" type="ORF">P7D85_22100</name>
</gene>
<evidence type="ECO:0000313" key="4">
    <source>
        <dbReference type="EMBL" id="MDT2602463.1"/>
    </source>
</evidence>
<proteinExistence type="predicted"/>
<dbReference type="Proteomes" id="UP001252875">
    <property type="component" value="Unassembled WGS sequence"/>
</dbReference>
<name>A0ABU3F7E3_9ENTE</name>
<dbReference type="EMBL" id="JARPYI010000020">
    <property type="protein sequence ID" value="MDT2602463.1"/>
    <property type="molecule type" value="Genomic_DNA"/>
</dbReference>
<evidence type="ECO:0000313" key="5">
    <source>
        <dbReference type="Proteomes" id="UP001252875"/>
    </source>
</evidence>
<protein>
    <recommendedName>
        <fullName evidence="3">SWIM-type domain-containing protein</fullName>
    </recommendedName>
</protein>
<organism evidence="4 5">
    <name type="scientific">Enterococcus hulanensis</name>
    <dbReference type="NCBI Taxonomy" id="2559929"/>
    <lineage>
        <taxon>Bacteria</taxon>
        <taxon>Bacillati</taxon>
        <taxon>Bacillota</taxon>
        <taxon>Bacilli</taxon>
        <taxon>Lactobacillales</taxon>
        <taxon>Enterococcaceae</taxon>
        <taxon>Enterococcus</taxon>
    </lineage>
</organism>
<dbReference type="PROSITE" id="PS50966">
    <property type="entry name" value="ZF_SWIM"/>
    <property type="match status" value="1"/>
</dbReference>
<evidence type="ECO:0000256" key="2">
    <source>
        <dbReference type="SAM" id="Coils"/>
    </source>
</evidence>
<keyword evidence="1" id="KW-0863">Zinc-finger</keyword>